<proteinExistence type="inferred from homology"/>
<comment type="similarity">
    <text evidence="2">Belongs to the bHLH protein family.</text>
</comment>
<dbReference type="Pfam" id="PF00010">
    <property type="entry name" value="HLH"/>
    <property type="match status" value="1"/>
</dbReference>
<dbReference type="PANTHER" id="PTHR31945:SF15">
    <property type="entry name" value="TRANSCRIPTION FACTOR BHLH61-RELATED"/>
    <property type="match status" value="1"/>
</dbReference>
<dbReference type="InterPro" id="IPR054502">
    <property type="entry name" value="bHLH-TF_ACT-like_plant"/>
</dbReference>
<dbReference type="InterPro" id="IPR036638">
    <property type="entry name" value="HLH_DNA-bd_sf"/>
</dbReference>
<accession>A0A1D1XCN4</accession>
<dbReference type="Pfam" id="PF22754">
    <property type="entry name" value="bHLH-TF_ACT-like_plant"/>
    <property type="match status" value="1"/>
</dbReference>
<feature type="domain" description="BHLH" evidence="7">
    <location>
        <begin position="223"/>
        <end position="272"/>
    </location>
</feature>
<dbReference type="CDD" id="cd11443">
    <property type="entry name" value="bHLH_AtAMS_like"/>
    <property type="match status" value="1"/>
</dbReference>
<evidence type="ECO:0000313" key="8">
    <source>
        <dbReference type="EMBL" id="JAT40204.1"/>
    </source>
</evidence>
<dbReference type="EMBL" id="GDJX01027732">
    <property type="protein sequence ID" value="JAT40204.1"/>
    <property type="molecule type" value="Transcribed_RNA"/>
</dbReference>
<dbReference type="PANTHER" id="PTHR31945">
    <property type="entry name" value="TRANSCRIPTION FACTOR SCREAM2-RELATED"/>
    <property type="match status" value="1"/>
</dbReference>
<dbReference type="GO" id="GO:0046983">
    <property type="term" value="F:protein dimerization activity"/>
    <property type="evidence" value="ECO:0007669"/>
    <property type="project" value="InterPro"/>
</dbReference>
<protein>
    <submittedName>
        <fullName evidence="8">Transcription factor bHLH93</fullName>
    </submittedName>
</protein>
<dbReference type="SUPFAM" id="SSF47459">
    <property type="entry name" value="HLH, helix-loop-helix DNA-binding domain"/>
    <property type="match status" value="1"/>
</dbReference>
<keyword evidence="4" id="KW-0804">Transcription</keyword>
<dbReference type="PROSITE" id="PS50888">
    <property type="entry name" value="BHLH"/>
    <property type="match status" value="1"/>
</dbReference>
<evidence type="ECO:0000256" key="1">
    <source>
        <dbReference type="ARBA" id="ARBA00004123"/>
    </source>
</evidence>
<keyword evidence="5" id="KW-0539">Nucleus</keyword>
<evidence type="ECO:0000256" key="2">
    <source>
        <dbReference type="ARBA" id="ARBA00005510"/>
    </source>
</evidence>
<keyword evidence="3" id="KW-0805">Transcription regulation</keyword>
<comment type="subcellular location">
    <subcellularLocation>
        <location evidence="1">Nucleus</location>
    </subcellularLocation>
</comment>
<organism evidence="8">
    <name type="scientific">Anthurium amnicola</name>
    <dbReference type="NCBI Taxonomy" id="1678845"/>
    <lineage>
        <taxon>Eukaryota</taxon>
        <taxon>Viridiplantae</taxon>
        <taxon>Streptophyta</taxon>
        <taxon>Embryophyta</taxon>
        <taxon>Tracheophyta</taxon>
        <taxon>Spermatophyta</taxon>
        <taxon>Magnoliopsida</taxon>
        <taxon>Liliopsida</taxon>
        <taxon>Araceae</taxon>
        <taxon>Pothoideae</taxon>
        <taxon>Potheae</taxon>
        <taxon>Anthurium</taxon>
    </lineage>
</organism>
<reference evidence="8" key="1">
    <citation type="submission" date="2015-07" db="EMBL/GenBank/DDBJ databases">
        <title>Transcriptome Assembly of Anthurium amnicola.</title>
        <authorList>
            <person name="Suzuki J."/>
        </authorList>
    </citation>
    <scope>NUCLEOTIDE SEQUENCE</scope>
</reference>
<dbReference type="SMART" id="SM00353">
    <property type="entry name" value="HLH"/>
    <property type="match status" value="1"/>
</dbReference>
<dbReference type="Gene3D" id="4.10.280.10">
    <property type="entry name" value="Helix-loop-helix DNA-binding domain"/>
    <property type="match status" value="1"/>
</dbReference>
<feature type="region of interest" description="Disordered" evidence="6">
    <location>
        <begin position="45"/>
        <end position="65"/>
    </location>
</feature>
<evidence type="ECO:0000256" key="6">
    <source>
        <dbReference type="SAM" id="MobiDB-lite"/>
    </source>
</evidence>
<evidence type="ECO:0000259" key="7">
    <source>
        <dbReference type="PROSITE" id="PS50888"/>
    </source>
</evidence>
<dbReference type="GO" id="GO:0003700">
    <property type="term" value="F:DNA-binding transcription factor activity"/>
    <property type="evidence" value="ECO:0007669"/>
    <property type="project" value="TreeGrafter"/>
</dbReference>
<sequence>MEVDEQGFLEELLALRRETWETTFPTAGMCDFFSSEEYQGFDSCFDQADPGGSEDHNGGGGGGGCPPMMPNSTAAVFGPSLVSFGCASFNPTTIYDVPTPAPPTSTLQTPAATTVPTSAITTSTALGGPATSSSSTSKDDCRWVVPLESNKELGHHDETAATGAKYSGRVTGDVGCCKVEEPNQLQSCTEGCVAFPLPPAFDMGSSCTSCPQERKGRLKKMEGQPSKNLMAERRRRKRLNDRLSMLRSVVPKISKMDRTSILGDTIDYMKELLDRIKLLQEEMESGGEDDTTSSEGDSAAGLFSILKDHLINPDDILAARNNTPKFDVVRREADTRVEICCAAKPGLLLSTVNTLEALGLEIQQCVVSCFNDFGMQASCSEDAKQRALISAEEIKQALFGNAGYGGRCM</sequence>
<dbReference type="InterPro" id="IPR051358">
    <property type="entry name" value="TF_AMS/ICE1/BHLH6-like"/>
</dbReference>
<name>A0A1D1XCN4_9ARAE</name>
<evidence type="ECO:0000256" key="4">
    <source>
        <dbReference type="ARBA" id="ARBA00023163"/>
    </source>
</evidence>
<dbReference type="GO" id="GO:0005634">
    <property type="term" value="C:nucleus"/>
    <property type="evidence" value="ECO:0007669"/>
    <property type="project" value="UniProtKB-SubCell"/>
</dbReference>
<evidence type="ECO:0000256" key="3">
    <source>
        <dbReference type="ARBA" id="ARBA00023015"/>
    </source>
</evidence>
<dbReference type="GO" id="GO:0043565">
    <property type="term" value="F:sequence-specific DNA binding"/>
    <property type="evidence" value="ECO:0007669"/>
    <property type="project" value="TreeGrafter"/>
</dbReference>
<gene>
    <name evidence="8" type="primary">BHLH93</name>
    <name evidence="8" type="ORF">g.50512</name>
</gene>
<dbReference type="InterPro" id="IPR011598">
    <property type="entry name" value="bHLH_dom"/>
</dbReference>
<dbReference type="AlphaFoldDB" id="A0A1D1XCN4"/>
<evidence type="ECO:0000256" key="5">
    <source>
        <dbReference type="ARBA" id="ARBA00023242"/>
    </source>
</evidence>